<evidence type="ECO:0000313" key="3">
    <source>
        <dbReference type="Proteomes" id="UP000271889"/>
    </source>
</evidence>
<dbReference type="AlphaFoldDB" id="A0A3P6QUN5"/>
<keyword evidence="1" id="KW-0217">Developmental protein</keyword>
<dbReference type="EMBL" id="UYRV01001204">
    <property type="protein sequence ID" value="VDK46473.1"/>
    <property type="molecule type" value="Genomic_DNA"/>
</dbReference>
<dbReference type="PANTHER" id="PTHR46706:SF12">
    <property type="entry name" value="PROTEIN QUA-1-RELATED"/>
    <property type="match status" value="1"/>
</dbReference>
<gene>
    <name evidence="2" type="ORF">CGOC_LOCUS773</name>
</gene>
<dbReference type="InterPro" id="IPR052140">
    <property type="entry name" value="Dev_Signal_Hedgehog-like"/>
</dbReference>
<accession>A0A3P6QUN5</accession>
<dbReference type="PANTHER" id="PTHR46706">
    <property type="entry name" value="PROTEIN QUA-1-RELATED"/>
    <property type="match status" value="1"/>
</dbReference>
<organism evidence="2 3">
    <name type="scientific">Cylicostephanus goldi</name>
    <name type="common">Nematode worm</name>
    <dbReference type="NCBI Taxonomy" id="71465"/>
    <lineage>
        <taxon>Eukaryota</taxon>
        <taxon>Metazoa</taxon>
        <taxon>Ecdysozoa</taxon>
        <taxon>Nematoda</taxon>
        <taxon>Chromadorea</taxon>
        <taxon>Rhabditida</taxon>
        <taxon>Rhabditina</taxon>
        <taxon>Rhabditomorpha</taxon>
        <taxon>Strongyloidea</taxon>
        <taxon>Strongylidae</taxon>
        <taxon>Cylicostephanus</taxon>
    </lineage>
</organism>
<sequence>MGCNSKNEYEKKRGLRACDQPLLHYFKDRVHRPPTPAVSLTLDPITKAQSRDLFEFRLLLQCCTFEGLRFSQIVGVTPIGPGEAVTGGEVVRDGRQISFDVIANIRKVVNTDDPRM</sequence>
<proteinExistence type="predicted"/>
<keyword evidence="3" id="KW-1185">Reference proteome</keyword>
<evidence type="ECO:0000256" key="1">
    <source>
        <dbReference type="ARBA" id="ARBA00022473"/>
    </source>
</evidence>
<dbReference type="OrthoDB" id="5860691at2759"/>
<protein>
    <submittedName>
        <fullName evidence="2">Uncharacterized protein</fullName>
    </submittedName>
</protein>
<name>A0A3P6QUN5_CYLGO</name>
<reference evidence="2 3" key="1">
    <citation type="submission" date="2018-11" db="EMBL/GenBank/DDBJ databases">
        <authorList>
            <consortium name="Pathogen Informatics"/>
        </authorList>
    </citation>
    <scope>NUCLEOTIDE SEQUENCE [LARGE SCALE GENOMIC DNA]</scope>
</reference>
<dbReference type="Proteomes" id="UP000271889">
    <property type="component" value="Unassembled WGS sequence"/>
</dbReference>
<evidence type="ECO:0000313" key="2">
    <source>
        <dbReference type="EMBL" id="VDK46473.1"/>
    </source>
</evidence>